<proteinExistence type="predicted"/>
<organism evidence="2 3">
    <name type="scientific">Sporothrix eucalyptigena</name>
    <dbReference type="NCBI Taxonomy" id="1812306"/>
    <lineage>
        <taxon>Eukaryota</taxon>
        <taxon>Fungi</taxon>
        <taxon>Dikarya</taxon>
        <taxon>Ascomycota</taxon>
        <taxon>Pezizomycotina</taxon>
        <taxon>Sordariomycetes</taxon>
        <taxon>Sordariomycetidae</taxon>
        <taxon>Ophiostomatales</taxon>
        <taxon>Ophiostomataceae</taxon>
        <taxon>Sporothrix</taxon>
    </lineage>
</organism>
<dbReference type="Proteomes" id="UP001642482">
    <property type="component" value="Unassembled WGS sequence"/>
</dbReference>
<keyword evidence="1" id="KW-0732">Signal</keyword>
<feature type="chain" id="PRO_5045904076" evidence="1">
    <location>
        <begin position="26"/>
        <end position="314"/>
    </location>
</feature>
<accession>A0ABP0BRY9</accession>
<sequence length="314" mass="33913">MASSLPSLNSLQVLVVALLAIVVAASTLSSSSHSSPTCIPQDQPNPIAQIYPFNATGLLNVTLAVVPIPLATARTLVPSKWPILVHVYEALFASLSINFPANHYPLLVQAGLDHDIQLAAYNLSISDFQRTGYEFPFVDRLGDNFTSFRWVPHQIITASNADAVEGSRAYGTDVSPADAFQPPCDAYQWDGGGTSFHASSAQVSMTLSFSYSPEKLPLALFRNMTNQPSFANGTACDNQIRLFDSAHFFGTQDATLLARPVKGSVRSTNFTPLTGTQHFAESAHGWQLATPFIENNYLDCDGFKGYSGVDLPGY</sequence>
<evidence type="ECO:0000313" key="2">
    <source>
        <dbReference type="EMBL" id="CAK7221825.1"/>
    </source>
</evidence>
<reference evidence="2 3" key="1">
    <citation type="submission" date="2024-01" db="EMBL/GenBank/DDBJ databases">
        <authorList>
            <person name="Allen C."/>
            <person name="Tagirdzhanova G."/>
        </authorList>
    </citation>
    <scope>NUCLEOTIDE SEQUENCE [LARGE SCALE GENOMIC DNA]</scope>
</reference>
<keyword evidence="3" id="KW-1185">Reference proteome</keyword>
<evidence type="ECO:0000313" key="3">
    <source>
        <dbReference type="Proteomes" id="UP001642482"/>
    </source>
</evidence>
<name>A0ABP0BRY9_9PEZI</name>
<gene>
    <name evidence="2" type="ORF">SEUCBS140593_004697</name>
</gene>
<evidence type="ECO:0000256" key="1">
    <source>
        <dbReference type="SAM" id="SignalP"/>
    </source>
</evidence>
<protein>
    <submittedName>
        <fullName evidence="2">Uncharacterized protein</fullName>
    </submittedName>
</protein>
<comment type="caution">
    <text evidence="2">The sequence shown here is derived from an EMBL/GenBank/DDBJ whole genome shotgun (WGS) entry which is preliminary data.</text>
</comment>
<feature type="signal peptide" evidence="1">
    <location>
        <begin position="1"/>
        <end position="25"/>
    </location>
</feature>
<dbReference type="EMBL" id="CAWUHD010000041">
    <property type="protein sequence ID" value="CAK7221825.1"/>
    <property type="molecule type" value="Genomic_DNA"/>
</dbReference>